<dbReference type="RefSeq" id="WP_368502684.1">
    <property type="nucleotide sequence ID" value="NZ_CP162550.1"/>
</dbReference>
<reference evidence="1" key="1">
    <citation type="submission" date="2024-07" db="EMBL/GenBank/DDBJ databases">
        <title>Identification and characteristics of an arsenic-resistant bacterial isolate, which belongs to a novel species.</title>
        <authorList>
            <person name="Juszczyk A."/>
            <person name="Kowalczyk A."/>
            <person name="Was K."/>
            <person name="Kosowicz W."/>
            <person name="Budzyn A."/>
            <person name="Latowski D."/>
        </authorList>
    </citation>
    <scope>NUCLEOTIDE SEQUENCE</scope>
    <source>
        <strain evidence="1">As8PL</strain>
        <plasmid evidence="1">unnamed</plasmid>
    </source>
</reference>
<protein>
    <submittedName>
        <fullName evidence="1">Uncharacterized protein</fullName>
    </submittedName>
</protein>
<keyword evidence="1" id="KW-0614">Plasmid</keyword>
<name>A0AB39BMR0_9BACI</name>
<geneLocation type="plasmid" evidence="1">
    <name>unnamed</name>
</geneLocation>
<dbReference type="AlphaFoldDB" id="A0AB39BMR0"/>
<gene>
    <name evidence="1" type="ORF">AB3N04_00890</name>
</gene>
<accession>A0AB39BMR0</accession>
<sequence>MVNAGVMMESFFRNKSYGRLKASEKLADAHYNVVKEKLKDHESRVHQFDEMDCVVRWIRKAIYQIDDAGLNEHLFDLGLLPLAVNLDPKKVPDDFDVSSFLVAQPKVLGVSVNKKGRVPNPGISSHDLEHHIGSYLTSKKVHVFCEAKYERLKERMLQCDVLQKKNKIKHEFGSVYLKEHHHKVFDTLKVLNELGPAFLMEYGSPNLGAINECIMKGRIHPNEVAQFKRVIDYRLDMVILTQESNQKMFDHMQRRTRIISANLGA</sequence>
<proteinExistence type="predicted"/>
<organism evidence="1">
    <name type="scientific">Alkalihalophilus sp. As8PL</name>
    <dbReference type="NCBI Taxonomy" id="3237103"/>
    <lineage>
        <taxon>Bacteria</taxon>
        <taxon>Bacillati</taxon>
        <taxon>Bacillota</taxon>
        <taxon>Bacilli</taxon>
        <taxon>Bacillales</taxon>
        <taxon>Bacillaceae</taxon>
        <taxon>Alkalihalophilus</taxon>
    </lineage>
</organism>
<evidence type="ECO:0000313" key="1">
    <source>
        <dbReference type="EMBL" id="XDI35066.1"/>
    </source>
</evidence>
<dbReference type="EMBL" id="CP162550">
    <property type="protein sequence ID" value="XDI35066.1"/>
    <property type="molecule type" value="Genomic_DNA"/>
</dbReference>